<feature type="non-terminal residue" evidence="2">
    <location>
        <position position="1"/>
    </location>
</feature>
<keyword evidence="3" id="KW-1185">Reference proteome</keyword>
<dbReference type="EMBL" id="OV121138">
    <property type="protein sequence ID" value="CAH0561125.1"/>
    <property type="molecule type" value="Genomic_DNA"/>
</dbReference>
<protein>
    <submittedName>
        <fullName evidence="2">Uncharacterized protein</fullName>
    </submittedName>
</protein>
<evidence type="ECO:0000313" key="2">
    <source>
        <dbReference type="EMBL" id="CAH0561125.1"/>
    </source>
</evidence>
<gene>
    <name evidence="2" type="ORF">MELIAE_LOCUS10734</name>
</gene>
<evidence type="ECO:0000256" key="1">
    <source>
        <dbReference type="SAM" id="MobiDB-lite"/>
    </source>
</evidence>
<dbReference type="AlphaFoldDB" id="A0A9P0BE71"/>
<name>A0A9P0BE71_BRAAE</name>
<proteinExistence type="predicted"/>
<sequence>STNNNRHARNNAFFRYSFASFWSRRTVDDRPWSDDVVVQTAPAVAAPEYRSSYTEEEFLEIFERGKRNCLEYLLKHGDGMADLRDVVKNKAEKHRSFYEKLVDDDSADGGGRATGREVAPPIADRVEDSNAAGTNKGDAKRQRKQGVHEMNLPKEIVTFQSVKKLRDNYSAMLQRKSKDKASKDELLAPPNSGYCSSSASNNSDDETREKCFNVRRCGSNDSAVGISDEDAVISSNWGEKSENFDEETFETDYRYPVSPYSPRGSIDHSNVPSRTLIEAKFVPIVERKYSDSAASVSDVDRSGSRRESCVTDDGDETPRYRYWRTPSVVVSDYSDDIMGLTLEDIEYIRSKKAQSSSPDSSAHSSCSNLNYCGSTISGLDAEYVLSKPFRKSSACSTCSTLSGDEELDTLHPYKKEVGYITFISTRSII</sequence>
<reference evidence="2" key="1">
    <citation type="submission" date="2021-12" db="EMBL/GenBank/DDBJ databases">
        <authorList>
            <person name="King R."/>
        </authorList>
    </citation>
    <scope>NUCLEOTIDE SEQUENCE</scope>
</reference>
<evidence type="ECO:0000313" key="3">
    <source>
        <dbReference type="Proteomes" id="UP001154078"/>
    </source>
</evidence>
<feature type="region of interest" description="Disordered" evidence="1">
    <location>
        <begin position="174"/>
        <end position="208"/>
    </location>
</feature>
<organism evidence="2 3">
    <name type="scientific">Brassicogethes aeneus</name>
    <name type="common">Rape pollen beetle</name>
    <name type="synonym">Meligethes aeneus</name>
    <dbReference type="NCBI Taxonomy" id="1431903"/>
    <lineage>
        <taxon>Eukaryota</taxon>
        <taxon>Metazoa</taxon>
        <taxon>Ecdysozoa</taxon>
        <taxon>Arthropoda</taxon>
        <taxon>Hexapoda</taxon>
        <taxon>Insecta</taxon>
        <taxon>Pterygota</taxon>
        <taxon>Neoptera</taxon>
        <taxon>Endopterygota</taxon>
        <taxon>Coleoptera</taxon>
        <taxon>Polyphaga</taxon>
        <taxon>Cucujiformia</taxon>
        <taxon>Nitidulidae</taxon>
        <taxon>Meligethinae</taxon>
        <taxon>Brassicogethes</taxon>
    </lineage>
</organism>
<feature type="compositionally biased region" description="Low complexity" evidence="1">
    <location>
        <begin position="191"/>
        <end position="202"/>
    </location>
</feature>
<accession>A0A9P0BE71</accession>
<dbReference type="Proteomes" id="UP001154078">
    <property type="component" value="Chromosome 7"/>
</dbReference>
<feature type="region of interest" description="Disordered" evidence="1">
    <location>
        <begin position="102"/>
        <end position="152"/>
    </location>
</feature>
<dbReference type="OrthoDB" id="338650at2759"/>